<dbReference type="OrthoDB" id="227957at2"/>
<comment type="subcellular location">
    <subcellularLocation>
        <location evidence="1">Cell envelope</location>
    </subcellularLocation>
</comment>
<organism evidence="3 4">
    <name type="scientific">Kribbella amoyensis</name>
    <dbReference type="NCBI Taxonomy" id="996641"/>
    <lineage>
        <taxon>Bacteria</taxon>
        <taxon>Bacillati</taxon>
        <taxon>Actinomycetota</taxon>
        <taxon>Actinomycetes</taxon>
        <taxon>Propionibacteriales</taxon>
        <taxon>Kribbellaceae</taxon>
        <taxon>Kribbella</taxon>
    </lineage>
</organism>
<sequence length="1055" mass="113577">MTHEPPLSRRTVLRGSVLAGAAAAVPSWTVLGTATSAAAAGLPATPAAGPVKTATTYYTAERVRAARENVARYAWAQQLRDTAVTGADRLLGKGDDWIWSAVTTQGLPRSYAVNQLLGSPITGTDIYEFGNYPWRADPYGRPWKLVDPSSDYVFPTNDFWAFYQSGLDEHGNFDRDRGDPQYLVNTLYPERGPDWGVEDGFGWIDADGNKWTFAAYYNHWFAWYGPTSVVGHLATLRDAYLLTGDLRHAHAGLVMLDRIADVYPAMDTAPYPRSEGYLHSDGLTGLGKVIGSIWETSLIRDVAAAYDAFFPAIATTDEAGVVPFLAAKATGYGLPAKDSPAAIRANIETGVLRQIEPAVRAAKIRGNFGMHQSTLAMAAVVLDDPVASPQWIDFVFQPGEFINTPTRKEITGGDVSGTLVDDVDRDGNGNEAAPHYNDLWIDQVKGIADILAGYSRYPTADLYAHPKFAMMHRARLAPTMLNRYVPPIGDSGSTGNPGLLGTARDHVRAFERYQRPEDAQAAYLLNGNSADGLYGDLYSTDVAGTAEKIQQIVEHTGPLALKSHNHTGYGFAALRDGSDAQGRAASLYYGRTAGHGHKDTLNLGLWAFGVDLLPDLGYPEFADRSNRRAEWNGNTIAHNTVVVDASPQKPNIVGLPMGFADGENVKFADVAAPAVYSQASLYRRATALIRVDAQNAYAVDVFRVAGGNQHHFSLHAAEGPVTSTGLDLVAQPTGTYAGPTIQQPPDTAPARPTANGFDWLGNVSRATAPAPGFTLDYAVKDTWNVHPTDPDLHLRATLLTEFEEVALADGVPPRNKPGNPKSLRYLIGRRRGTNLASQFVTVFEPYVGTPVISRISRVPVTSDDGTWAEHEVAAVKVELANGRTDYVIGSLRTDLTFRVDGQFTFRGSFGVLAVRQGRGEFAFSHGSTLLNPGLPAPGAAAAMTAPAPALTGTVQDFTRELSSTNRLVLTLPAKPPAGTIAGLAGQYVYVDNDGVRNAVYRIVGARESGGRTVELDLGETTLIRSYLGTDPDAGYRYDVAVGAAARIPVTRQWRA</sequence>
<evidence type="ECO:0000313" key="4">
    <source>
        <dbReference type="Proteomes" id="UP000318380"/>
    </source>
</evidence>
<evidence type="ECO:0000256" key="1">
    <source>
        <dbReference type="ARBA" id="ARBA00004196"/>
    </source>
</evidence>
<dbReference type="PROSITE" id="PS51318">
    <property type="entry name" value="TAT"/>
    <property type="match status" value="1"/>
</dbReference>
<dbReference type="GO" id="GO:0030313">
    <property type="term" value="C:cell envelope"/>
    <property type="evidence" value="ECO:0007669"/>
    <property type="project" value="UniProtKB-SubCell"/>
</dbReference>
<dbReference type="Gene3D" id="1.50.10.100">
    <property type="entry name" value="Chondroitin AC/alginate lyase"/>
    <property type="match status" value="1"/>
</dbReference>
<dbReference type="InterPro" id="IPR008929">
    <property type="entry name" value="Chondroitin_lyas"/>
</dbReference>
<dbReference type="EMBL" id="VIVK01000002">
    <property type="protein sequence ID" value="TWD75335.1"/>
    <property type="molecule type" value="Genomic_DNA"/>
</dbReference>
<name>A0A561B8P5_9ACTN</name>
<feature type="domain" description="Heparinase II/III-like C-terminal" evidence="2">
    <location>
        <begin position="561"/>
        <end position="646"/>
    </location>
</feature>
<reference evidence="3 4" key="1">
    <citation type="submission" date="2019-06" db="EMBL/GenBank/DDBJ databases">
        <title>Sequencing the genomes of 1000 actinobacteria strains.</title>
        <authorList>
            <person name="Klenk H.-P."/>
        </authorList>
    </citation>
    <scope>NUCLEOTIDE SEQUENCE [LARGE SCALE GENOMIC DNA]</scope>
    <source>
        <strain evidence="3 4">DSM 24683</strain>
    </source>
</reference>
<dbReference type="InterPro" id="IPR012480">
    <property type="entry name" value="Hepar_II_III_C"/>
</dbReference>
<keyword evidence="4" id="KW-1185">Reference proteome</keyword>
<dbReference type="Proteomes" id="UP000318380">
    <property type="component" value="Unassembled WGS sequence"/>
</dbReference>
<dbReference type="Pfam" id="PF07940">
    <property type="entry name" value="Hepar_II_III_C"/>
    <property type="match status" value="1"/>
</dbReference>
<accession>A0A561B8P5</accession>
<dbReference type="AlphaFoldDB" id="A0A561B8P5"/>
<dbReference type="GO" id="GO:0016829">
    <property type="term" value="F:lyase activity"/>
    <property type="evidence" value="ECO:0007669"/>
    <property type="project" value="InterPro"/>
</dbReference>
<evidence type="ECO:0000313" key="3">
    <source>
        <dbReference type="EMBL" id="TWD75335.1"/>
    </source>
</evidence>
<comment type="caution">
    <text evidence="3">The sequence shown here is derived from an EMBL/GenBank/DDBJ whole genome shotgun (WGS) entry which is preliminary data.</text>
</comment>
<proteinExistence type="predicted"/>
<dbReference type="Gene3D" id="2.70.98.70">
    <property type="match status" value="1"/>
</dbReference>
<gene>
    <name evidence="3" type="ORF">FB561_6773</name>
</gene>
<protein>
    <submittedName>
        <fullName evidence="3">Heparinase II/III-like protein</fullName>
    </submittedName>
</protein>
<evidence type="ECO:0000259" key="2">
    <source>
        <dbReference type="Pfam" id="PF07940"/>
    </source>
</evidence>
<dbReference type="RefSeq" id="WP_145814045.1">
    <property type="nucleotide sequence ID" value="NZ_VIVK01000002.1"/>
</dbReference>
<dbReference type="InterPro" id="IPR006311">
    <property type="entry name" value="TAT_signal"/>
</dbReference>